<sequence>MGTALLASVKAAPRRAAHNRAAPVQEGRIPNVSSASLRTRTLARSDARARLHLVAADRRRSADPSDSSPRSSCSCVRMFVCVAAV</sequence>
<accession>A0A6A4SQS2</accession>
<reference evidence="2 3" key="1">
    <citation type="submission" date="2019-06" db="EMBL/GenBank/DDBJ databases">
        <title>Draft genomes of female and male turbot (Scophthalmus maximus).</title>
        <authorList>
            <person name="Xu H."/>
            <person name="Xu X.-W."/>
            <person name="Shao C."/>
            <person name="Chen S."/>
        </authorList>
    </citation>
    <scope>NUCLEOTIDE SEQUENCE [LARGE SCALE GENOMIC DNA]</scope>
    <source>
        <strain evidence="2">Ysfricsl-2016a</strain>
        <tissue evidence="2">Blood</tissue>
    </source>
</reference>
<evidence type="ECO:0000313" key="3">
    <source>
        <dbReference type="Proteomes" id="UP000438429"/>
    </source>
</evidence>
<dbReference type="Proteomes" id="UP000438429">
    <property type="component" value="Unassembled WGS sequence"/>
</dbReference>
<organism evidence="2 3">
    <name type="scientific">Scophthalmus maximus</name>
    <name type="common">Turbot</name>
    <name type="synonym">Psetta maxima</name>
    <dbReference type="NCBI Taxonomy" id="52904"/>
    <lineage>
        <taxon>Eukaryota</taxon>
        <taxon>Metazoa</taxon>
        <taxon>Chordata</taxon>
        <taxon>Craniata</taxon>
        <taxon>Vertebrata</taxon>
        <taxon>Euteleostomi</taxon>
        <taxon>Actinopterygii</taxon>
        <taxon>Neopterygii</taxon>
        <taxon>Teleostei</taxon>
        <taxon>Neoteleostei</taxon>
        <taxon>Acanthomorphata</taxon>
        <taxon>Carangaria</taxon>
        <taxon>Pleuronectiformes</taxon>
        <taxon>Pleuronectoidei</taxon>
        <taxon>Scophthalmidae</taxon>
        <taxon>Scophthalmus</taxon>
    </lineage>
</organism>
<protein>
    <submittedName>
        <fullName evidence="2">Uncharacterized protein</fullName>
    </submittedName>
</protein>
<evidence type="ECO:0000256" key="1">
    <source>
        <dbReference type="SAM" id="MobiDB-lite"/>
    </source>
</evidence>
<gene>
    <name evidence="2" type="ORF">F2P81_011039</name>
</gene>
<dbReference type="AlphaFoldDB" id="A0A6A4SQS2"/>
<dbReference type="EMBL" id="VEVO01000010">
    <property type="protein sequence ID" value="KAF0035727.1"/>
    <property type="molecule type" value="Genomic_DNA"/>
</dbReference>
<proteinExistence type="predicted"/>
<feature type="region of interest" description="Disordered" evidence="1">
    <location>
        <begin position="1"/>
        <end position="24"/>
    </location>
</feature>
<name>A0A6A4SQS2_SCOMX</name>
<comment type="caution">
    <text evidence="2">The sequence shown here is derived from an EMBL/GenBank/DDBJ whole genome shotgun (WGS) entry which is preliminary data.</text>
</comment>
<evidence type="ECO:0000313" key="2">
    <source>
        <dbReference type="EMBL" id="KAF0035727.1"/>
    </source>
</evidence>